<gene>
    <name evidence="7" type="ORF">A3770_06p43030</name>
</gene>
<dbReference type="OrthoDB" id="2136125at2759"/>
<dbReference type="Pfam" id="PF14713">
    <property type="entry name" value="DUF4464"/>
    <property type="match status" value="1"/>
</dbReference>
<dbReference type="AlphaFoldDB" id="A0A5B8MQA1"/>
<evidence type="ECO:0000256" key="6">
    <source>
        <dbReference type="ARBA" id="ARBA00023242"/>
    </source>
</evidence>
<evidence type="ECO:0000256" key="4">
    <source>
        <dbReference type="ARBA" id="ARBA00021436"/>
    </source>
</evidence>
<comment type="function">
    <text evidence="1">May be involved in spermatogenesis.</text>
</comment>
<dbReference type="PANTHER" id="PTHR33588">
    <property type="entry name" value="CILIA- AND FLAGELLA-ASSOCIATED PROTEIN 299"/>
    <property type="match status" value="1"/>
</dbReference>
<dbReference type="PANTHER" id="PTHR33588:SF1">
    <property type="entry name" value="CILIA- AND FLAGELLA-ASSOCIATED PROTEIN 299"/>
    <property type="match status" value="1"/>
</dbReference>
<accession>A0A5B8MQA1</accession>
<comment type="subcellular location">
    <subcellularLocation>
        <location evidence="3">Cytoplasm</location>
    </subcellularLocation>
    <subcellularLocation>
        <location evidence="2">Nucleus</location>
    </subcellularLocation>
</comment>
<evidence type="ECO:0000256" key="1">
    <source>
        <dbReference type="ARBA" id="ARBA00003056"/>
    </source>
</evidence>
<keyword evidence="8" id="KW-1185">Reference proteome</keyword>
<evidence type="ECO:0000313" key="8">
    <source>
        <dbReference type="Proteomes" id="UP000316726"/>
    </source>
</evidence>
<protein>
    <recommendedName>
        <fullName evidence="4">Cilia- and flagella-associated protein 299</fullName>
    </recommendedName>
</protein>
<organism evidence="7 8">
    <name type="scientific">Chloropicon primus</name>
    <dbReference type="NCBI Taxonomy" id="1764295"/>
    <lineage>
        <taxon>Eukaryota</taxon>
        <taxon>Viridiplantae</taxon>
        <taxon>Chlorophyta</taxon>
        <taxon>Chloropicophyceae</taxon>
        <taxon>Chloropicales</taxon>
        <taxon>Chloropicaceae</taxon>
        <taxon>Chloropicon</taxon>
    </lineage>
</organism>
<proteinExistence type="predicted"/>
<dbReference type="InterPro" id="IPR027887">
    <property type="entry name" value="DUF4464"/>
</dbReference>
<evidence type="ECO:0000256" key="2">
    <source>
        <dbReference type="ARBA" id="ARBA00004123"/>
    </source>
</evidence>
<evidence type="ECO:0000256" key="3">
    <source>
        <dbReference type="ARBA" id="ARBA00004496"/>
    </source>
</evidence>
<name>A0A5B8MQA1_9CHLO</name>
<keyword evidence="6" id="KW-0539">Nucleus</keyword>
<dbReference type="EMBL" id="CP031039">
    <property type="protein sequence ID" value="QDZ21785.1"/>
    <property type="molecule type" value="Genomic_DNA"/>
</dbReference>
<reference evidence="7 8" key="1">
    <citation type="submission" date="2018-07" db="EMBL/GenBank/DDBJ databases">
        <title>The complete nuclear genome of the prasinophyte Chloropicon primus (CCMP1205).</title>
        <authorList>
            <person name="Pombert J.-F."/>
            <person name="Otis C."/>
            <person name="Turmel M."/>
            <person name="Lemieux C."/>
        </authorList>
    </citation>
    <scope>NUCLEOTIDE SEQUENCE [LARGE SCALE GENOMIC DNA]</scope>
    <source>
        <strain evidence="7 8">CCMP1205</strain>
    </source>
</reference>
<evidence type="ECO:0000313" key="7">
    <source>
        <dbReference type="EMBL" id="QDZ21785.1"/>
    </source>
</evidence>
<dbReference type="Proteomes" id="UP000316726">
    <property type="component" value="Chromosome 6"/>
</dbReference>
<dbReference type="GO" id="GO:0005634">
    <property type="term" value="C:nucleus"/>
    <property type="evidence" value="ECO:0007669"/>
    <property type="project" value="UniProtKB-SubCell"/>
</dbReference>
<keyword evidence="5" id="KW-0963">Cytoplasm</keyword>
<dbReference type="GO" id="GO:0005737">
    <property type="term" value="C:cytoplasm"/>
    <property type="evidence" value="ECO:0007669"/>
    <property type="project" value="UniProtKB-SubCell"/>
</dbReference>
<dbReference type="STRING" id="1764295.A0A5B8MQA1"/>
<sequence length="237" mass="27523">MDDETAFQDRGVDAIVAEFDTYEDYLDKQITTTDLYYLEDIELARQLVELGYRGTGEILKREDFEERKEAAERARRQKLLNRPKTLYSANKNLEDHALLQALALREEPVRSGKLVTIVFIRDKNSKGQEISGYIDFAHRLQTENLELVFDGKKRLLPKPSDLSFYNWETQTSTSSPTPNFQVIADSEVGLLFKNKRDRKLVNVDPNAPPSDNTTRTEIETDEYLQVVLYDHITRRRT</sequence>
<evidence type="ECO:0000256" key="5">
    <source>
        <dbReference type="ARBA" id="ARBA00022490"/>
    </source>
</evidence>